<comment type="caution">
    <text evidence="1">The sequence shown here is derived from an EMBL/GenBank/DDBJ whole genome shotgun (WGS) entry which is preliminary data.</text>
</comment>
<reference evidence="1 2" key="1">
    <citation type="journal article" date="2018" name="Proc. R. Soc. B">
        <title>A non-coding region near Follistatin controls head colour polymorphism in the Gouldian finch.</title>
        <authorList>
            <person name="Toomey M.B."/>
            <person name="Marques C.I."/>
            <person name="Andrade P."/>
            <person name="Araujo P.M."/>
            <person name="Sabatino S."/>
            <person name="Gazda M.A."/>
            <person name="Afonso S."/>
            <person name="Lopes R.J."/>
            <person name="Corbo J.C."/>
            <person name="Carneiro M."/>
        </authorList>
    </citation>
    <scope>NUCLEOTIDE SEQUENCE [LARGE SCALE GENOMIC DNA]</scope>
    <source>
        <strain evidence="1">Red01</strain>
        <tissue evidence="1">Muscle</tissue>
    </source>
</reference>
<dbReference type="AlphaFoldDB" id="A0A3L8SJ16"/>
<dbReference type="EMBL" id="QUSF01000018">
    <property type="protein sequence ID" value="RLW02437.1"/>
    <property type="molecule type" value="Genomic_DNA"/>
</dbReference>
<proteinExistence type="predicted"/>
<dbReference type="Proteomes" id="UP000276834">
    <property type="component" value="Unassembled WGS sequence"/>
</dbReference>
<evidence type="ECO:0000313" key="1">
    <source>
        <dbReference type="EMBL" id="RLW02437.1"/>
    </source>
</evidence>
<name>A0A3L8SJ16_CHLGU</name>
<gene>
    <name evidence="1" type="ORF">DV515_00007216</name>
</gene>
<organism evidence="1 2">
    <name type="scientific">Chloebia gouldiae</name>
    <name type="common">Gouldian finch</name>
    <name type="synonym">Erythrura gouldiae</name>
    <dbReference type="NCBI Taxonomy" id="44316"/>
    <lineage>
        <taxon>Eukaryota</taxon>
        <taxon>Metazoa</taxon>
        <taxon>Chordata</taxon>
        <taxon>Craniata</taxon>
        <taxon>Vertebrata</taxon>
        <taxon>Euteleostomi</taxon>
        <taxon>Archelosauria</taxon>
        <taxon>Archosauria</taxon>
        <taxon>Dinosauria</taxon>
        <taxon>Saurischia</taxon>
        <taxon>Theropoda</taxon>
        <taxon>Coelurosauria</taxon>
        <taxon>Aves</taxon>
        <taxon>Neognathae</taxon>
        <taxon>Neoaves</taxon>
        <taxon>Telluraves</taxon>
        <taxon>Australaves</taxon>
        <taxon>Passeriformes</taxon>
        <taxon>Passeroidea</taxon>
        <taxon>Passeridae</taxon>
        <taxon>Chloebia</taxon>
    </lineage>
</organism>
<evidence type="ECO:0000313" key="2">
    <source>
        <dbReference type="Proteomes" id="UP000276834"/>
    </source>
</evidence>
<sequence>MASSLDKIHCMAQLTDFSQENRADKDSPSCRVVTHDVLPLKWMGLTSGRKMRFYKCESSAPASAFYVT</sequence>
<keyword evidence="2" id="KW-1185">Reference proteome</keyword>
<protein>
    <submittedName>
        <fullName evidence="1">Uncharacterized protein</fullName>
    </submittedName>
</protein>
<accession>A0A3L8SJ16</accession>